<dbReference type="RefSeq" id="WP_058296085.1">
    <property type="nucleotide sequence ID" value="NZ_CAMTDF010000041.1"/>
</dbReference>
<evidence type="ECO:0000313" key="2">
    <source>
        <dbReference type="EMBL" id="PEG31937.1"/>
    </source>
</evidence>
<dbReference type="SUPFAM" id="SSF89550">
    <property type="entry name" value="PHP domain-like"/>
    <property type="match status" value="1"/>
</dbReference>
<dbReference type="InterPro" id="IPR003141">
    <property type="entry name" value="Pol/His_phosphatase_N"/>
</dbReference>
<proteinExistence type="predicted"/>
<evidence type="ECO:0000313" key="3">
    <source>
        <dbReference type="Proteomes" id="UP000220840"/>
    </source>
</evidence>
<dbReference type="OrthoDB" id="9801679at2"/>
<dbReference type="InterPro" id="IPR016195">
    <property type="entry name" value="Pol/histidinol_Pase-like"/>
</dbReference>
<dbReference type="SMART" id="SM00481">
    <property type="entry name" value="POLIIIAc"/>
    <property type="match status" value="1"/>
</dbReference>
<protein>
    <submittedName>
        <fullName evidence="2">Histidinol phosphatase</fullName>
    </submittedName>
</protein>
<accession>A0A2A7MK91</accession>
<keyword evidence="3" id="KW-1185">Reference proteome</keyword>
<evidence type="ECO:0000259" key="1">
    <source>
        <dbReference type="SMART" id="SM00481"/>
    </source>
</evidence>
<dbReference type="EMBL" id="PDCJ01000001">
    <property type="protein sequence ID" value="PEG31937.1"/>
    <property type="molecule type" value="Genomic_DNA"/>
</dbReference>
<dbReference type="Proteomes" id="UP000220840">
    <property type="component" value="Unassembled WGS sequence"/>
</dbReference>
<name>A0A2A7MK91_9CLOT</name>
<sequence>MASKKSDKKNEFDIKDLKFYYGIPHAHSGFSTGHGTPIETFDYARHNGLNFLILTDHNNYLTKKVRVKGNEFTKWDASKYLSYRYNKKHENFLSIIGFESKTNPFGDMNIVNSDTFFTGTVNNLQLILLWMLNNPHAFISINHPHKQIQYLEYNPVLNKLITSIEVGNGSYPNRYIRYERYYYYLLDKGWKLSAINGQDNHRMNFGDTENLTCVIANNLNTNALVDAFRKHRTYSTESRSLIMHFTINNTFMGDTLSKDINSLQFSIYAEDQNYLIKEIHIISYNGSVIKKITDLNLHRIRYIYKHNPKSNETWFIIKILLDKNKLAISSPIFRQ</sequence>
<dbReference type="NCBIfam" id="NF038032">
    <property type="entry name" value="CehA_McbA_metalo"/>
    <property type="match status" value="1"/>
</dbReference>
<comment type="caution">
    <text evidence="2">The sequence shown here is derived from an EMBL/GenBank/DDBJ whole genome shotgun (WGS) entry which is preliminary data.</text>
</comment>
<dbReference type="AlphaFoldDB" id="A0A2A7MK91"/>
<feature type="domain" description="Polymerase/histidinol phosphatase N-terminal" evidence="1">
    <location>
        <begin position="22"/>
        <end position="104"/>
    </location>
</feature>
<gene>
    <name evidence="2" type="ORF">CQ394_09610</name>
</gene>
<reference evidence="2 3" key="1">
    <citation type="submission" date="2017-10" db="EMBL/GenBank/DDBJ databases">
        <title>Effective Description of Clostridium neonatale sp. nov. linked to necrotizing enterocolitis in neonates and a clarification of species assignable to the genus Clostridium (Prazmowski 1880) emend. Lawson and Rainey 2016.</title>
        <authorList>
            <person name="Bernard K."/>
            <person name="Burdz T."/>
            <person name="Wiebe D."/>
            <person name="Balcewich B."/>
            <person name="Alfa M."/>
            <person name="Bernier A.-M."/>
        </authorList>
    </citation>
    <scope>NUCLEOTIDE SEQUENCE [LARGE SCALE GENOMIC DNA]</scope>
    <source>
        <strain evidence="2 3">LCDC99A005</strain>
    </source>
</reference>
<dbReference type="Gene3D" id="3.20.20.140">
    <property type="entry name" value="Metal-dependent hydrolases"/>
    <property type="match status" value="1"/>
</dbReference>
<organism evidence="2 3">
    <name type="scientific">Clostridium neonatale</name>
    <dbReference type="NCBI Taxonomy" id="137838"/>
    <lineage>
        <taxon>Bacteria</taxon>
        <taxon>Bacillati</taxon>
        <taxon>Bacillota</taxon>
        <taxon>Clostridia</taxon>
        <taxon>Eubacteriales</taxon>
        <taxon>Clostridiaceae</taxon>
        <taxon>Clostridium</taxon>
    </lineage>
</organism>
<dbReference type="STRING" id="137838.GCA_001458595_03396"/>